<name>A0A0C3C9Y6_HEBCY</name>
<evidence type="ECO:0000313" key="1">
    <source>
        <dbReference type="EMBL" id="KIM45600.1"/>
    </source>
</evidence>
<dbReference type="EMBL" id="KN831772">
    <property type="protein sequence ID" value="KIM45600.1"/>
    <property type="molecule type" value="Genomic_DNA"/>
</dbReference>
<reference evidence="2" key="2">
    <citation type="submission" date="2015-01" db="EMBL/GenBank/DDBJ databases">
        <title>Evolutionary Origins and Diversification of the Mycorrhizal Mutualists.</title>
        <authorList>
            <consortium name="DOE Joint Genome Institute"/>
            <consortium name="Mycorrhizal Genomics Consortium"/>
            <person name="Kohler A."/>
            <person name="Kuo A."/>
            <person name="Nagy L.G."/>
            <person name="Floudas D."/>
            <person name="Copeland A."/>
            <person name="Barry K.W."/>
            <person name="Cichocki N."/>
            <person name="Veneault-Fourrey C."/>
            <person name="LaButti K."/>
            <person name="Lindquist E.A."/>
            <person name="Lipzen A."/>
            <person name="Lundell T."/>
            <person name="Morin E."/>
            <person name="Murat C."/>
            <person name="Riley R."/>
            <person name="Ohm R."/>
            <person name="Sun H."/>
            <person name="Tunlid A."/>
            <person name="Henrissat B."/>
            <person name="Grigoriev I.V."/>
            <person name="Hibbett D.S."/>
            <person name="Martin F."/>
        </authorList>
    </citation>
    <scope>NUCLEOTIDE SEQUENCE [LARGE SCALE GENOMIC DNA]</scope>
    <source>
        <strain evidence="2">h7</strain>
    </source>
</reference>
<protein>
    <submittedName>
        <fullName evidence="1">Uncharacterized protein</fullName>
    </submittedName>
</protein>
<organism evidence="1 2">
    <name type="scientific">Hebeloma cylindrosporum</name>
    <dbReference type="NCBI Taxonomy" id="76867"/>
    <lineage>
        <taxon>Eukaryota</taxon>
        <taxon>Fungi</taxon>
        <taxon>Dikarya</taxon>
        <taxon>Basidiomycota</taxon>
        <taxon>Agaricomycotina</taxon>
        <taxon>Agaricomycetes</taxon>
        <taxon>Agaricomycetidae</taxon>
        <taxon>Agaricales</taxon>
        <taxon>Agaricineae</taxon>
        <taxon>Hymenogastraceae</taxon>
        <taxon>Hebeloma</taxon>
    </lineage>
</organism>
<reference evidence="1 2" key="1">
    <citation type="submission" date="2014-04" db="EMBL/GenBank/DDBJ databases">
        <authorList>
            <consortium name="DOE Joint Genome Institute"/>
            <person name="Kuo A."/>
            <person name="Gay G."/>
            <person name="Dore J."/>
            <person name="Kohler A."/>
            <person name="Nagy L.G."/>
            <person name="Floudas D."/>
            <person name="Copeland A."/>
            <person name="Barry K.W."/>
            <person name="Cichocki N."/>
            <person name="Veneault-Fourrey C."/>
            <person name="LaButti K."/>
            <person name="Lindquist E.A."/>
            <person name="Lipzen A."/>
            <person name="Lundell T."/>
            <person name="Morin E."/>
            <person name="Murat C."/>
            <person name="Sun H."/>
            <person name="Tunlid A."/>
            <person name="Henrissat B."/>
            <person name="Grigoriev I.V."/>
            <person name="Hibbett D.S."/>
            <person name="Martin F."/>
            <person name="Nordberg H.P."/>
            <person name="Cantor M.N."/>
            <person name="Hua S.X."/>
        </authorList>
    </citation>
    <scope>NUCLEOTIDE SEQUENCE [LARGE SCALE GENOMIC DNA]</scope>
    <source>
        <strain evidence="2">h7</strain>
    </source>
</reference>
<dbReference type="AlphaFoldDB" id="A0A0C3C9Y6"/>
<keyword evidence="2" id="KW-1185">Reference proteome</keyword>
<dbReference type="HOGENOM" id="CLU_3050564_0_0_1"/>
<gene>
    <name evidence="1" type="ORF">M413DRAFT_442260</name>
</gene>
<accession>A0A0C3C9Y6</accession>
<evidence type="ECO:0000313" key="2">
    <source>
        <dbReference type="Proteomes" id="UP000053424"/>
    </source>
</evidence>
<dbReference type="Proteomes" id="UP000053424">
    <property type="component" value="Unassembled WGS sequence"/>
</dbReference>
<sequence length="54" mass="5923">MAINNLASVCHRSFAAYEISRPPSGNVVECAHGRETIVTDTRVHHGNGVIKFRC</sequence>
<proteinExistence type="predicted"/>